<evidence type="ECO:0000256" key="8">
    <source>
        <dbReference type="ARBA" id="ARBA00032386"/>
    </source>
</evidence>
<keyword evidence="6" id="KW-0418">Kinase</keyword>
<gene>
    <name evidence="9" type="ORF">RUMHYD_01510</name>
</gene>
<dbReference type="GeneID" id="86820722"/>
<evidence type="ECO:0000256" key="7">
    <source>
        <dbReference type="ARBA" id="ARBA00022840"/>
    </source>
</evidence>
<reference evidence="9 10" key="2">
    <citation type="submission" date="2009-02" db="EMBL/GenBank/DDBJ databases">
        <title>Draft genome sequence of Blautia hydrogenotrophica DSM 10507 (Ruminococcus hydrogenotrophicus DSM 10507).</title>
        <authorList>
            <person name="Sudarsanam P."/>
            <person name="Ley R."/>
            <person name="Guruge J."/>
            <person name="Turnbaugh P.J."/>
            <person name="Mahowald M."/>
            <person name="Liep D."/>
            <person name="Gordon J."/>
        </authorList>
    </citation>
    <scope>NUCLEOTIDE SEQUENCE [LARGE SCALE GENOMIC DNA]</scope>
    <source>
        <strain evidence="10">DSM 10507 / JCM 14656 / S5a33</strain>
    </source>
</reference>
<keyword evidence="10" id="KW-1185">Reference proteome</keyword>
<dbReference type="GO" id="GO:0004340">
    <property type="term" value="F:glucokinase activity"/>
    <property type="evidence" value="ECO:0007669"/>
    <property type="project" value="UniProtKB-EC"/>
</dbReference>
<accession>C0CKZ0</accession>
<evidence type="ECO:0000256" key="6">
    <source>
        <dbReference type="ARBA" id="ARBA00022777"/>
    </source>
</evidence>
<dbReference type="Proteomes" id="UP000003100">
    <property type="component" value="Unassembled WGS sequence"/>
</dbReference>
<dbReference type="PROSITE" id="PS01125">
    <property type="entry name" value="ROK"/>
    <property type="match status" value="1"/>
</dbReference>
<name>C0CKZ0_BLAHS</name>
<dbReference type="PATRIC" id="fig|476272.21.peg.2856"/>
<evidence type="ECO:0000256" key="1">
    <source>
        <dbReference type="ARBA" id="ARBA00006479"/>
    </source>
</evidence>
<evidence type="ECO:0000313" key="9">
    <source>
        <dbReference type="EMBL" id="EEG49577.1"/>
    </source>
</evidence>
<dbReference type="InterPro" id="IPR004654">
    <property type="entry name" value="ROK_glcA"/>
</dbReference>
<proteinExistence type="inferred from homology"/>
<dbReference type="GO" id="GO:0005524">
    <property type="term" value="F:ATP binding"/>
    <property type="evidence" value="ECO:0007669"/>
    <property type="project" value="UniProtKB-KW"/>
</dbReference>
<dbReference type="PANTHER" id="PTHR18964">
    <property type="entry name" value="ROK (REPRESSOR, ORF, KINASE) FAMILY"/>
    <property type="match status" value="1"/>
</dbReference>
<dbReference type="HOGENOM" id="CLU_036604_0_1_9"/>
<evidence type="ECO:0000256" key="4">
    <source>
        <dbReference type="ARBA" id="ARBA00022679"/>
    </source>
</evidence>
<dbReference type="RefSeq" id="WP_005947691.1">
    <property type="nucleotide sequence ID" value="NZ_CP136423.1"/>
</dbReference>
<evidence type="ECO:0000313" key="10">
    <source>
        <dbReference type="Proteomes" id="UP000003100"/>
    </source>
</evidence>
<organism evidence="9 10">
    <name type="scientific">Blautia hydrogenotrophica (strain DSM 10507 / JCM 14656 / S5a33)</name>
    <name type="common">Ruminococcus hydrogenotrophicus</name>
    <dbReference type="NCBI Taxonomy" id="476272"/>
    <lineage>
        <taxon>Bacteria</taxon>
        <taxon>Bacillati</taxon>
        <taxon>Bacillota</taxon>
        <taxon>Clostridia</taxon>
        <taxon>Lachnospirales</taxon>
        <taxon>Lachnospiraceae</taxon>
        <taxon>Blautia</taxon>
    </lineage>
</organism>
<evidence type="ECO:0000256" key="5">
    <source>
        <dbReference type="ARBA" id="ARBA00022741"/>
    </source>
</evidence>
<protein>
    <recommendedName>
        <fullName evidence="3">Glucokinase</fullName>
        <ecNumber evidence="2">2.7.1.2</ecNumber>
    </recommendedName>
    <alternativeName>
        <fullName evidence="8">Glucose kinase</fullName>
    </alternativeName>
</protein>
<dbReference type="NCBIfam" id="TIGR00744">
    <property type="entry name" value="ROK_glcA_fam"/>
    <property type="match status" value="1"/>
</dbReference>
<dbReference type="EMBL" id="ACBZ01000074">
    <property type="protein sequence ID" value="EEG49577.1"/>
    <property type="molecule type" value="Genomic_DNA"/>
</dbReference>
<comment type="similarity">
    <text evidence="1">Belongs to the ROK (NagC/XylR) family.</text>
</comment>
<dbReference type="InterPro" id="IPR049874">
    <property type="entry name" value="ROK_cs"/>
</dbReference>
<dbReference type="PANTHER" id="PTHR18964:SF149">
    <property type="entry name" value="BIFUNCTIONAL UDP-N-ACETYLGLUCOSAMINE 2-EPIMERASE_N-ACETYLMANNOSAMINE KINASE"/>
    <property type="match status" value="1"/>
</dbReference>
<dbReference type="GO" id="GO:0006096">
    <property type="term" value="P:glycolytic process"/>
    <property type="evidence" value="ECO:0007669"/>
    <property type="project" value="InterPro"/>
</dbReference>
<dbReference type="InterPro" id="IPR043129">
    <property type="entry name" value="ATPase_NBD"/>
</dbReference>
<keyword evidence="7" id="KW-0067">ATP-binding</keyword>
<keyword evidence="5" id="KW-0547">Nucleotide-binding</keyword>
<dbReference type="SUPFAM" id="SSF53067">
    <property type="entry name" value="Actin-like ATPase domain"/>
    <property type="match status" value="1"/>
</dbReference>
<comment type="caution">
    <text evidence="9">The sequence shown here is derived from an EMBL/GenBank/DDBJ whole genome shotgun (WGS) entry which is preliminary data.</text>
</comment>
<sequence length="310" mass="32736">MKRYCFGIDVGGTTIKCGLFQTDGKLLEKWEVKTRTENSGEKILPDIADTVEKKLQEKEISKEEVIGIGVGVPGPVNSQGDVIQAVNLFWGYKKVSEELEALTGIPAMAGNDANVAALGEAWKGAAAGEDNVVMVTLGTGVGGGIIVNGRILSGTHGAGGEIGHMNVNHEETESCNCGNQGCLEQMASATGIVRMAKKILCSCEDESMLRQKEITAKTVFDAYKQGDQLAQRVVEIFGEYLGGALACIACVTDPSVIVVGGGVSKAGKILTDCVEKYFKKYAFSSCKNTPIVLAKLENDAGIYGAAKMVL</sequence>
<evidence type="ECO:0000256" key="2">
    <source>
        <dbReference type="ARBA" id="ARBA00012323"/>
    </source>
</evidence>
<dbReference type="GO" id="GO:0005737">
    <property type="term" value="C:cytoplasm"/>
    <property type="evidence" value="ECO:0007669"/>
    <property type="project" value="InterPro"/>
</dbReference>
<dbReference type="Gene3D" id="3.30.420.40">
    <property type="match status" value="2"/>
</dbReference>
<dbReference type="eggNOG" id="COG1940">
    <property type="taxonomic scope" value="Bacteria"/>
</dbReference>
<dbReference type="Pfam" id="PF00480">
    <property type="entry name" value="ROK"/>
    <property type="match status" value="1"/>
</dbReference>
<keyword evidence="4" id="KW-0808">Transferase</keyword>
<evidence type="ECO:0000256" key="3">
    <source>
        <dbReference type="ARBA" id="ARBA00014701"/>
    </source>
</evidence>
<dbReference type="InterPro" id="IPR000600">
    <property type="entry name" value="ROK"/>
</dbReference>
<dbReference type="EC" id="2.7.1.2" evidence="2"/>
<reference evidence="9 10" key="1">
    <citation type="submission" date="2009-01" db="EMBL/GenBank/DDBJ databases">
        <authorList>
            <person name="Fulton L."/>
            <person name="Clifton S."/>
            <person name="Fulton B."/>
            <person name="Xu J."/>
            <person name="Minx P."/>
            <person name="Pepin K.H."/>
            <person name="Johnson M."/>
            <person name="Bhonagiri V."/>
            <person name="Nash W.E."/>
            <person name="Mardis E.R."/>
            <person name="Wilson R.K."/>
        </authorList>
    </citation>
    <scope>NUCLEOTIDE SEQUENCE [LARGE SCALE GENOMIC DNA]</scope>
    <source>
        <strain evidence="10">DSM 10507 / JCM 14656 / S5a33</strain>
    </source>
</reference>
<dbReference type="AlphaFoldDB" id="C0CKZ0"/>